<name>A0A0V1GG87_9BILA</name>
<proteinExistence type="predicted"/>
<reference evidence="1 2" key="1">
    <citation type="submission" date="2015-01" db="EMBL/GenBank/DDBJ databases">
        <title>Evolution of Trichinella species and genotypes.</title>
        <authorList>
            <person name="Korhonen P.K."/>
            <person name="Edoardo P."/>
            <person name="Giuseppe L.R."/>
            <person name="Gasser R.B."/>
        </authorList>
    </citation>
    <scope>NUCLEOTIDE SEQUENCE [LARGE SCALE GENOMIC DNA]</scope>
    <source>
        <strain evidence="1">ISS1029</strain>
    </source>
</reference>
<gene>
    <name evidence="1" type="ORF">T11_5075</name>
</gene>
<evidence type="ECO:0000313" key="2">
    <source>
        <dbReference type="Proteomes" id="UP000055024"/>
    </source>
</evidence>
<comment type="caution">
    <text evidence="1">The sequence shown here is derived from an EMBL/GenBank/DDBJ whole genome shotgun (WGS) entry which is preliminary data.</text>
</comment>
<keyword evidence="2" id="KW-1185">Reference proteome</keyword>
<protein>
    <submittedName>
        <fullName evidence="1">Uncharacterized protein</fullName>
    </submittedName>
</protein>
<dbReference type="EMBL" id="JYDP01002248">
    <property type="protein sequence ID" value="KRY97174.1"/>
    <property type="molecule type" value="Genomic_DNA"/>
</dbReference>
<feature type="non-terminal residue" evidence="1">
    <location>
        <position position="1"/>
    </location>
</feature>
<dbReference type="OrthoDB" id="5941524at2759"/>
<sequence>LTNERFDPTYPHPLTARRLLHFSSFFSMFITVHYVF</sequence>
<evidence type="ECO:0000313" key="1">
    <source>
        <dbReference type="EMBL" id="KRY97174.1"/>
    </source>
</evidence>
<dbReference type="Proteomes" id="UP000055024">
    <property type="component" value="Unassembled WGS sequence"/>
</dbReference>
<accession>A0A0V1GG87</accession>
<dbReference type="AlphaFoldDB" id="A0A0V1GG87"/>
<feature type="non-terminal residue" evidence="1">
    <location>
        <position position="36"/>
    </location>
</feature>
<organism evidence="1 2">
    <name type="scientific">Trichinella zimbabwensis</name>
    <dbReference type="NCBI Taxonomy" id="268475"/>
    <lineage>
        <taxon>Eukaryota</taxon>
        <taxon>Metazoa</taxon>
        <taxon>Ecdysozoa</taxon>
        <taxon>Nematoda</taxon>
        <taxon>Enoplea</taxon>
        <taxon>Dorylaimia</taxon>
        <taxon>Trichinellida</taxon>
        <taxon>Trichinellidae</taxon>
        <taxon>Trichinella</taxon>
    </lineage>
</organism>